<feature type="binding site" evidence="9">
    <location>
        <position position="178"/>
    </location>
    <ligand>
        <name>Zn(2+)</name>
        <dbReference type="ChEBI" id="CHEBI:29105"/>
    </ligand>
</feature>
<dbReference type="NCBIfam" id="TIGR00624">
    <property type="entry name" value="tag"/>
    <property type="match status" value="1"/>
</dbReference>
<dbReference type="SUPFAM" id="SSF48150">
    <property type="entry name" value="DNA-glycosylase"/>
    <property type="match status" value="1"/>
</dbReference>
<evidence type="ECO:0000256" key="8">
    <source>
        <dbReference type="ARBA" id="ARBA00066766"/>
    </source>
</evidence>
<dbReference type="PATRIC" id="fig|589873.4.peg.10"/>
<dbReference type="eggNOG" id="COG2818">
    <property type="taxonomic scope" value="Bacteria"/>
</dbReference>
<proteinExistence type="predicted"/>
<dbReference type="KEGG" id="aaus:EP12_00040"/>
<keyword evidence="4 9" id="KW-0862">Zinc</keyword>
<dbReference type="PANTHER" id="PTHR30037">
    <property type="entry name" value="DNA-3-METHYLADENINE GLYCOSYLASE 1"/>
    <property type="match status" value="1"/>
</dbReference>
<feature type="binding site" evidence="9">
    <location>
        <position position="8"/>
    </location>
    <ligand>
        <name>Zn(2+)</name>
        <dbReference type="ChEBI" id="CHEBI:29105"/>
    </ligand>
</feature>
<dbReference type="GO" id="GO:0008725">
    <property type="term" value="F:DNA-3-methyladenine glycosylase activity"/>
    <property type="evidence" value="ECO:0007669"/>
    <property type="project" value="UniProtKB-EC"/>
</dbReference>
<dbReference type="EC" id="3.2.2.20" evidence="8"/>
<comment type="catalytic activity">
    <reaction evidence="6">
        <text>Hydrolysis of alkylated DNA, releasing 3-methyladenine.</text>
        <dbReference type="EC" id="3.2.2.20"/>
    </reaction>
</comment>
<dbReference type="InterPro" id="IPR004597">
    <property type="entry name" value="Tag"/>
</dbReference>
<dbReference type="RefSeq" id="WP_044055405.1">
    <property type="nucleotide sequence ID" value="NZ_CBCSKJ010000004.1"/>
</dbReference>
<evidence type="ECO:0000256" key="5">
    <source>
        <dbReference type="ARBA" id="ARBA00023204"/>
    </source>
</evidence>
<evidence type="ECO:0000256" key="1">
    <source>
        <dbReference type="ARBA" id="ARBA00022723"/>
    </source>
</evidence>
<dbReference type="InterPro" id="IPR005019">
    <property type="entry name" value="Adenine_glyco"/>
</dbReference>
<evidence type="ECO:0000256" key="7">
    <source>
        <dbReference type="ARBA" id="ARBA00057608"/>
    </source>
</evidence>
<protein>
    <recommendedName>
        <fullName evidence="8">DNA-3-methyladenine glycosylase I</fullName>
        <ecNumber evidence="8">3.2.2.20</ecNumber>
    </recommendedName>
</protein>
<organism evidence="10 11">
    <name type="scientific">Alteromonas australica</name>
    <dbReference type="NCBI Taxonomy" id="589873"/>
    <lineage>
        <taxon>Bacteria</taxon>
        <taxon>Pseudomonadati</taxon>
        <taxon>Pseudomonadota</taxon>
        <taxon>Gammaproteobacteria</taxon>
        <taxon>Alteromonadales</taxon>
        <taxon>Alteromonadaceae</taxon>
        <taxon>Alteromonas/Salinimonas group</taxon>
        <taxon>Alteromonas</taxon>
    </lineage>
</organism>
<name>A0A075NRP9_9ALTE</name>
<evidence type="ECO:0000313" key="10">
    <source>
        <dbReference type="EMBL" id="AIF97209.1"/>
    </source>
</evidence>
<dbReference type="Proteomes" id="UP000056090">
    <property type="component" value="Chromosome"/>
</dbReference>
<dbReference type="OrthoDB" id="9807664at2"/>
<keyword evidence="11" id="KW-1185">Reference proteome</keyword>
<gene>
    <name evidence="10" type="ORF">EP13_00040</name>
</gene>
<feature type="binding site" evidence="9">
    <location>
        <position position="182"/>
    </location>
    <ligand>
        <name>Zn(2+)</name>
        <dbReference type="ChEBI" id="CHEBI:29105"/>
    </ligand>
</feature>
<dbReference type="EMBL" id="CP008849">
    <property type="protein sequence ID" value="AIF97209.1"/>
    <property type="molecule type" value="Genomic_DNA"/>
</dbReference>
<evidence type="ECO:0000256" key="2">
    <source>
        <dbReference type="ARBA" id="ARBA00022763"/>
    </source>
</evidence>
<dbReference type="FunFam" id="1.10.340.30:FF:000009">
    <property type="entry name" value="DNA-3-methyladenine glycosylase I"/>
    <property type="match status" value="1"/>
</dbReference>
<evidence type="ECO:0000256" key="4">
    <source>
        <dbReference type="ARBA" id="ARBA00022833"/>
    </source>
</evidence>
<reference evidence="10 11" key="1">
    <citation type="submission" date="2014-06" db="EMBL/GenBank/DDBJ databases">
        <title>Genomes of Alteromonas australica, a world apart.</title>
        <authorList>
            <person name="Gonzaga A."/>
            <person name="Lopez-Perez M."/>
            <person name="Rodriguez-Valera F."/>
        </authorList>
    </citation>
    <scope>NUCLEOTIDE SEQUENCE [LARGE SCALE GENOMIC DNA]</scope>
    <source>
        <strain evidence="10 11">H 17</strain>
    </source>
</reference>
<dbReference type="AlphaFoldDB" id="A0A075NRP9"/>
<dbReference type="GeneID" id="78253338"/>
<dbReference type="InterPro" id="IPR052891">
    <property type="entry name" value="DNA-3mA_glycosylase"/>
</dbReference>
<keyword evidence="2" id="KW-0227">DNA damage</keyword>
<keyword evidence="3" id="KW-0378">Hydrolase</keyword>
<dbReference type="Pfam" id="PF03352">
    <property type="entry name" value="Adenine_glyco"/>
    <property type="match status" value="1"/>
</dbReference>
<evidence type="ECO:0000313" key="11">
    <source>
        <dbReference type="Proteomes" id="UP000056090"/>
    </source>
</evidence>
<evidence type="ECO:0000256" key="6">
    <source>
        <dbReference type="ARBA" id="ARBA00052558"/>
    </source>
</evidence>
<dbReference type="KEGG" id="aal:EP13_00040"/>
<sequence>MSNVVQRCSWVSNDPLYQSYHDNEWGRPELESQPLFEKLCLDGQQAGLSWITILKKQSAYRAAFHQFDPQRVAAMTEEELLACMENKGIVRNKLKIHSIVKNAKAYLDIEKTASFSDFIWQFTEGKTIINEWASPQQIPTSTDESKAMSKALKKRGFTFVGETICYAFMQAVGMVNDHQTNCHCYEEVCKQARR</sequence>
<evidence type="ECO:0000256" key="3">
    <source>
        <dbReference type="ARBA" id="ARBA00022801"/>
    </source>
</evidence>
<comment type="function">
    <text evidence="7">Hydrolysis of the deoxyribose N-glycosidic bond to excise 3-methyladenine from the damaged DNA polymer formed by alkylation lesions.</text>
</comment>
<keyword evidence="1 9" id="KW-0479">Metal-binding</keyword>
<dbReference type="GO" id="GO:0046872">
    <property type="term" value="F:metal ion binding"/>
    <property type="evidence" value="ECO:0007669"/>
    <property type="project" value="UniProtKB-KW"/>
</dbReference>
<dbReference type="GO" id="GO:0006284">
    <property type="term" value="P:base-excision repair"/>
    <property type="evidence" value="ECO:0007669"/>
    <property type="project" value="InterPro"/>
</dbReference>
<keyword evidence="5" id="KW-0234">DNA repair</keyword>
<accession>A0A075NRP9</accession>
<evidence type="ECO:0000256" key="9">
    <source>
        <dbReference type="PIRSR" id="PIRSR604597-1"/>
    </source>
</evidence>
<dbReference type="Gene3D" id="1.10.340.30">
    <property type="entry name" value="Hypothetical protein, domain 2"/>
    <property type="match status" value="1"/>
</dbReference>
<dbReference type="PANTHER" id="PTHR30037:SF4">
    <property type="entry name" value="DNA-3-METHYLADENINE GLYCOSYLASE I"/>
    <property type="match status" value="1"/>
</dbReference>
<dbReference type="InterPro" id="IPR011257">
    <property type="entry name" value="DNA_glycosylase"/>
</dbReference>
<feature type="binding site" evidence="9">
    <location>
        <position position="21"/>
    </location>
    <ligand>
        <name>Zn(2+)</name>
        <dbReference type="ChEBI" id="CHEBI:29105"/>
    </ligand>
</feature>